<dbReference type="Proteomes" id="UP000094707">
    <property type="component" value="Chromosome I"/>
</dbReference>
<evidence type="ECO:0000256" key="1">
    <source>
        <dbReference type="ARBA" id="ARBA00004651"/>
    </source>
</evidence>
<evidence type="ECO:0000313" key="7">
    <source>
        <dbReference type="EMBL" id="SCG86656.1"/>
    </source>
</evidence>
<dbReference type="STRING" id="118062.MCBB_2113"/>
<evidence type="ECO:0000256" key="6">
    <source>
        <dbReference type="SAM" id="Phobius"/>
    </source>
</evidence>
<evidence type="ECO:0000256" key="5">
    <source>
        <dbReference type="ARBA" id="ARBA00023136"/>
    </source>
</evidence>
<evidence type="ECO:0008006" key="9">
    <source>
        <dbReference type="Google" id="ProtNLM"/>
    </source>
</evidence>
<proteinExistence type="predicted"/>
<keyword evidence="2" id="KW-1003">Cell membrane</keyword>
<keyword evidence="4 6" id="KW-1133">Transmembrane helix</keyword>
<dbReference type="GeneID" id="30412948"/>
<dbReference type="InterPro" id="IPR050601">
    <property type="entry name" value="CPA3_antiporter_subunitC"/>
</dbReference>
<comment type="subcellular location">
    <subcellularLocation>
        <location evidence="1">Cell membrane</location>
        <topology evidence="1">Multi-pass membrane protein</topology>
    </subcellularLocation>
</comment>
<keyword evidence="3 6" id="KW-0812">Transmembrane</keyword>
<dbReference type="PATRIC" id="fig|129848.4.peg.2160"/>
<evidence type="ECO:0000256" key="3">
    <source>
        <dbReference type="ARBA" id="ARBA00022692"/>
    </source>
</evidence>
<evidence type="ECO:0000313" key="8">
    <source>
        <dbReference type="Proteomes" id="UP000094707"/>
    </source>
</evidence>
<dbReference type="PANTHER" id="PTHR34583:SF2">
    <property type="entry name" value="ANTIPORTER SUBUNIT MNHC2-RELATED"/>
    <property type="match status" value="1"/>
</dbReference>
<feature type="transmembrane region" description="Helical" evidence="6">
    <location>
        <begin position="6"/>
        <end position="27"/>
    </location>
</feature>
<organism evidence="7 8">
    <name type="scientific">Methanobacterium congolense</name>
    <dbReference type="NCBI Taxonomy" id="118062"/>
    <lineage>
        <taxon>Archaea</taxon>
        <taxon>Methanobacteriati</taxon>
        <taxon>Methanobacteriota</taxon>
        <taxon>Methanomada group</taxon>
        <taxon>Methanobacteria</taxon>
        <taxon>Methanobacteriales</taxon>
        <taxon>Methanobacteriaceae</taxon>
        <taxon>Methanobacterium</taxon>
    </lineage>
</organism>
<dbReference type="NCBIfam" id="NF005618">
    <property type="entry name" value="PRK07375.1-3"/>
    <property type="match status" value="1"/>
</dbReference>
<gene>
    <name evidence="7" type="ORF">MCBB_2113</name>
</gene>
<accession>A0A1D3L541</accession>
<name>A0A1D3L541_9EURY</name>
<keyword evidence="8" id="KW-1185">Reference proteome</keyword>
<dbReference type="PANTHER" id="PTHR34583">
    <property type="entry name" value="ANTIPORTER SUBUNIT MNHC2-RELATED"/>
    <property type="match status" value="1"/>
</dbReference>
<keyword evidence="5 6" id="KW-0472">Membrane</keyword>
<dbReference type="InterPro" id="IPR039428">
    <property type="entry name" value="NUOK/Mnh_C1-like"/>
</dbReference>
<feature type="transmembrane region" description="Helical" evidence="6">
    <location>
        <begin position="83"/>
        <end position="105"/>
    </location>
</feature>
<dbReference type="OrthoDB" id="18006at2157"/>
<feature type="transmembrane region" description="Helical" evidence="6">
    <location>
        <begin position="34"/>
        <end position="63"/>
    </location>
</feature>
<protein>
    <recommendedName>
        <fullName evidence="9">NADH-ubiquinone oxidoreductase chain 4L</fullName>
    </recommendedName>
</protein>
<dbReference type="KEGG" id="mcub:MCBB_2113"/>
<dbReference type="GO" id="GO:0005886">
    <property type="term" value="C:plasma membrane"/>
    <property type="evidence" value="ECO:0007669"/>
    <property type="project" value="UniProtKB-SubCell"/>
</dbReference>
<dbReference type="RefSeq" id="WP_071907699.1">
    <property type="nucleotide sequence ID" value="NZ_LT607756.1"/>
</dbReference>
<dbReference type="EMBL" id="LT607756">
    <property type="protein sequence ID" value="SCG86656.1"/>
    <property type="molecule type" value="Genomic_DNA"/>
</dbReference>
<dbReference type="Pfam" id="PF00420">
    <property type="entry name" value="Oxidored_q2"/>
    <property type="match status" value="1"/>
</dbReference>
<reference evidence="7 8" key="1">
    <citation type="submission" date="2016-08" db="EMBL/GenBank/DDBJ databases">
        <authorList>
            <person name="Seilhamer J.J."/>
        </authorList>
    </citation>
    <scope>NUCLEOTIDE SEQUENCE [LARGE SCALE GENOMIC DNA]</scope>
    <source>
        <strain evidence="7">Buetzberg</strain>
    </source>
</reference>
<evidence type="ECO:0000256" key="4">
    <source>
        <dbReference type="ARBA" id="ARBA00022989"/>
    </source>
</evidence>
<evidence type="ECO:0000256" key="2">
    <source>
        <dbReference type="ARBA" id="ARBA00022475"/>
    </source>
</evidence>
<dbReference type="Gene3D" id="1.10.287.3510">
    <property type="match status" value="1"/>
</dbReference>
<sequence length="120" mass="12640">MIMDTQLASLLTAGALIVIGLFGTIYLDNLIKKVIALAFIGDGANLFLIAMGYKAGGIIYIFLPGMASNWFSQNASYPLPYALVLTSIVIGASTLAVMLGIIIVLHKKYGSISASKVLGE</sequence>
<dbReference type="AlphaFoldDB" id="A0A1D3L541"/>